<dbReference type="Proteomes" id="UP000599578">
    <property type="component" value="Unassembled WGS sequence"/>
</dbReference>
<name>A0A917ZPT3_9GAMM</name>
<evidence type="ECO:0000259" key="1">
    <source>
        <dbReference type="Pfam" id="PF01764"/>
    </source>
</evidence>
<comment type="caution">
    <text evidence="2">The sequence shown here is derived from an EMBL/GenBank/DDBJ whole genome shotgun (WGS) entry which is preliminary data.</text>
</comment>
<dbReference type="RefSeq" id="WP_188862987.1">
    <property type="nucleotide sequence ID" value="NZ_BMLT01000021.1"/>
</dbReference>
<gene>
    <name evidence="2" type="ORF">GCM10011348_45930</name>
</gene>
<dbReference type="GO" id="GO:0006629">
    <property type="term" value="P:lipid metabolic process"/>
    <property type="evidence" value="ECO:0007669"/>
    <property type="project" value="InterPro"/>
</dbReference>
<feature type="domain" description="Fungal lipase-type" evidence="1">
    <location>
        <begin position="60"/>
        <end position="149"/>
    </location>
</feature>
<reference evidence="2 3" key="1">
    <citation type="journal article" date="2014" name="Int. J. Syst. Evol. Microbiol.">
        <title>Complete genome sequence of Corynebacterium casei LMG S-19264T (=DSM 44701T), isolated from a smear-ripened cheese.</title>
        <authorList>
            <consortium name="US DOE Joint Genome Institute (JGI-PGF)"/>
            <person name="Walter F."/>
            <person name="Albersmeier A."/>
            <person name="Kalinowski J."/>
            <person name="Ruckert C."/>
        </authorList>
    </citation>
    <scope>NUCLEOTIDE SEQUENCE [LARGE SCALE GENOMIC DNA]</scope>
    <source>
        <strain evidence="2 3">CGMCC 1.7286</strain>
    </source>
</reference>
<dbReference type="InterPro" id="IPR029058">
    <property type="entry name" value="AB_hydrolase_fold"/>
</dbReference>
<dbReference type="InterPro" id="IPR002921">
    <property type="entry name" value="Fungal_lipase-type"/>
</dbReference>
<dbReference type="EMBL" id="BMLT01000021">
    <property type="protein sequence ID" value="GGO89061.1"/>
    <property type="molecule type" value="Genomic_DNA"/>
</dbReference>
<dbReference type="Gene3D" id="3.40.50.1820">
    <property type="entry name" value="alpha/beta hydrolase"/>
    <property type="match status" value="1"/>
</dbReference>
<dbReference type="AlphaFoldDB" id="A0A917ZPT3"/>
<protein>
    <recommendedName>
        <fullName evidence="1">Fungal lipase-type domain-containing protein</fullName>
    </recommendedName>
</protein>
<dbReference type="Pfam" id="PF01764">
    <property type="entry name" value="Lipase_3"/>
    <property type="match status" value="1"/>
</dbReference>
<proteinExistence type="predicted"/>
<sequence length="219" mass="25224">MAKQVSHLELAHLCSRVYDARGPEVRSRHETDVLIEDRGDVIILAVRGTEWSNAWPRNWSWEGLSNLRDVARDLWFFPWKDPVSRTWVHSGFGWSALTWFRRYRTTLQKTNTRYIVTGHSLGAAIAPQLARMMKLHGWQIDEVVLFGEPGGHYWGSRDNYAALNIPTTSYRTRWDWIQAAGYGRTVPRTILETEGLGPRESHQIEAYVESMAAQELVTA</sequence>
<dbReference type="SUPFAM" id="SSF53474">
    <property type="entry name" value="alpha/beta-Hydrolases"/>
    <property type="match status" value="1"/>
</dbReference>
<keyword evidence="3" id="KW-1185">Reference proteome</keyword>
<evidence type="ECO:0000313" key="2">
    <source>
        <dbReference type="EMBL" id="GGO89061.1"/>
    </source>
</evidence>
<accession>A0A917ZPT3</accession>
<organism evidence="2 3">
    <name type="scientific">Marinobacterium nitratireducens</name>
    <dbReference type="NCBI Taxonomy" id="518897"/>
    <lineage>
        <taxon>Bacteria</taxon>
        <taxon>Pseudomonadati</taxon>
        <taxon>Pseudomonadota</taxon>
        <taxon>Gammaproteobacteria</taxon>
        <taxon>Oceanospirillales</taxon>
        <taxon>Oceanospirillaceae</taxon>
        <taxon>Marinobacterium</taxon>
    </lineage>
</organism>
<evidence type="ECO:0000313" key="3">
    <source>
        <dbReference type="Proteomes" id="UP000599578"/>
    </source>
</evidence>